<feature type="compositionally biased region" description="Polar residues" evidence="1">
    <location>
        <begin position="175"/>
        <end position="195"/>
    </location>
</feature>
<comment type="caution">
    <text evidence="2">The sequence shown here is derived from an EMBL/GenBank/DDBJ whole genome shotgun (WGS) entry which is preliminary data.</text>
</comment>
<feature type="compositionally biased region" description="Basic and acidic residues" evidence="1">
    <location>
        <begin position="351"/>
        <end position="380"/>
    </location>
</feature>
<feature type="compositionally biased region" description="Low complexity" evidence="1">
    <location>
        <begin position="10"/>
        <end position="21"/>
    </location>
</feature>
<feature type="compositionally biased region" description="Basic and acidic residues" evidence="1">
    <location>
        <begin position="1476"/>
        <end position="1492"/>
    </location>
</feature>
<feature type="compositionally biased region" description="Basic and acidic residues" evidence="1">
    <location>
        <begin position="524"/>
        <end position="537"/>
    </location>
</feature>
<feature type="region of interest" description="Disordered" evidence="1">
    <location>
        <begin position="1"/>
        <end position="195"/>
    </location>
</feature>
<dbReference type="EMBL" id="LJSK01000001">
    <property type="protein sequence ID" value="KPI90852.1"/>
    <property type="molecule type" value="Genomic_DNA"/>
</dbReference>
<feature type="region of interest" description="Disordered" evidence="1">
    <location>
        <begin position="1383"/>
        <end position="1439"/>
    </location>
</feature>
<feature type="compositionally biased region" description="Polar residues" evidence="1">
    <location>
        <begin position="1419"/>
        <end position="1430"/>
    </location>
</feature>
<dbReference type="OrthoDB" id="273683at2759"/>
<keyword evidence="3" id="KW-1185">Reference proteome</keyword>
<accession>A0A0N1I2K5</accession>
<feature type="compositionally biased region" description="Polar residues" evidence="1">
    <location>
        <begin position="643"/>
        <end position="656"/>
    </location>
</feature>
<feature type="region of interest" description="Disordered" evidence="1">
    <location>
        <begin position="1339"/>
        <end position="1367"/>
    </location>
</feature>
<feature type="compositionally biased region" description="Polar residues" evidence="1">
    <location>
        <begin position="568"/>
        <end position="579"/>
    </location>
</feature>
<feature type="compositionally biased region" description="Polar residues" evidence="1">
    <location>
        <begin position="815"/>
        <end position="836"/>
    </location>
</feature>
<feature type="region of interest" description="Disordered" evidence="1">
    <location>
        <begin position="299"/>
        <end position="876"/>
    </location>
</feature>
<gene>
    <name evidence="2" type="ORF">ABL78_0085</name>
</gene>
<feature type="compositionally biased region" description="Polar residues" evidence="1">
    <location>
        <begin position="1514"/>
        <end position="1544"/>
    </location>
</feature>
<feature type="compositionally biased region" description="Low complexity" evidence="1">
    <location>
        <begin position="1406"/>
        <end position="1418"/>
    </location>
</feature>
<feature type="compositionally biased region" description="Basic and acidic residues" evidence="1">
    <location>
        <begin position="254"/>
        <end position="263"/>
    </location>
</feature>
<feature type="compositionally biased region" description="Basic and acidic residues" evidence="1">
    <location>
        <begin position="1266"/>
        <end position="1284"/>
    </location>
</feature>
<feature type="compositionally biased region" description="Polar residues" evidence="1">
    <location>
        <begin position="1552"/>
        <end position="1562"/>
    </location>
</feature>
<dbReference type="Proteomes" id="UP000038009">
    <property type="component" value="Unassembled WGS sequence"/>
</dbReference>
<protein>
    <submittedName>
        <fullName evidence="2">Uncharacterized protein</fullName>
    </submittedName>
</protein>
<feature type="region of interest" description="Disordered" evidence="1">
    <location>
        <begin position="1156"/>
        <end position="1227"/>
    </location>
</feature>
<feature type="compositionally biased region" description="Polar residues" evidence="1">
    <location>
        <begin position="1339"/>
        <end position="1361"/>
    </location>
</feature>
<feature type="compositionally biased region" description="Basic and acidic residues" evidence="1">
    <location>
        <begin position="74"/>
        <end position="95"/>
    </location>
</feature>
<feature type="compositionally biased region" description="Low complexity" evidence="1">
    <location>
        <begin position="1576"/>
        <end position="1589"/>
    </location>
</feature>
<dbReference type="VEuPathDB" id="TriTrypDB:Lsey_0001_0850"/>
<evidence type="ECO:0000313" key="2">
    <source>
        <dbReference type="EMBL" id="KPI90852.1"/>
    </source>
</evidence>
<feature type="region of interest" description="Disordered" evidence="1">
    <location>
        <begin position="903"/>
        <end position="924"/>
    </location>
</feature>
<feature type="region of interest" description="Disordered" evidence="1">
    <location>
        <begin position="1476"/>
        <end position="1670"/>
    </location>
</feature>
<evidence type="ECO:0000313" key="3">
    <source>
        <dbReference type="Proteomes" id="UP000038009"/>
    </source>
</evidence>
<feature type="compositionally biased region" description="Basic and acidic residues" evidence="1">
    <location>
        <begin position="732"/>
        <end position="744"/>
    </location>
</feature>
<feature type="region of interest" description="Disordered" evidence="1">
    <location>
        <begin position="1248"/>
        <end position="1309"/>
    </location>
</feature>
<dbReference type="OMA" id="NDWMDLV"/>
<feature type="compositionally biased region" description="Basic residues" evidence="1">
    <location>
        <begin position="1590"/>
        <end position="1599"/>
    </location>
</feature>
<feature type="compositionally biased region" description="Basic and acidic residues" evidence="1">
    <location>
        <begin position="413"/>
        <end position="423"/>
    </location>
</feature>
<feature type="compositionally biased region" description="Low complexity" evidence="1">
    <location>
        <begin position="1300"/>
        <end position="1309"/>
    </location>
</feature>
<sequence length="1670" mass="178968">MSNEKTPRFLQQTTSQLLHQQEALRKRREMLERESTKPPAMRFGTSSPPRGPIRVGKSPVPPSVSSQSTPTRGDNVHRELNWSRAEDESLAERAPMRFSMTFRPTPAPVMTGRPRSATGLHIPPSPSPREVNTTDYVNAVKRKMARGPSTPRTVSPRSPPLQRTRAEDHGVVAGSCNSSSAPQQNAPMPVNSSVQESGPLRKIVVEPTEACAANIDDAKAVEEREMTRAEKLQSLPLPPPPPMVNRTAVARSTKGSEERVRDTDATGIAGFSNTFAVPRFVATTPMATWRHDGATQWTVDENGDVGADSTPGRPAVGEFRTPRPVTPISNSLTPIVPDIAVQTNSSSVEDEGLRNFSSDKKRYGEKTEGTPGSHADDGGRDSASPAPSPSHIVASLEASATKRRGLPTAPAVSRDHHDGDNERAASGADGAHHNGEEVSLPQAINASASRSVEVRPLSPARRTKASPAPTAQDLIQSVQVSADRRPCGCERPIPSPERWHRHRTTPSRSTASPLPTPVPLFDKPMTDFDAPQHKCCDRPTPLSLSSQPAGGDVRATAAPSASPWPTTENIISSIMTSMQDGPRRAREVADDTHEEDGGVSERFSNEEGVVEQREGDAELLTSPTAALPPYSVEEEDETDEAPKSTSTAPTVATHTPSPVPTERQYGQSVVASAEKRRCGRPTPGERAVSLTRRCDRQISAAEEEREMACASASPQPSTHHLLDSLDVSIGKDNAREKSTERVNAGDEENALSGTFADNRAPPPSIQKRDMRTPSPTPTPEHVISSLQASAEKRTRSAAMVVSKSSGDTGLRDSSTDGSPKSTSFQSPMLTPQNVKDSMQKLVDCKQQQQSRSDAQAPHRPWSENGPHESDANCNSSASPIVTAEDVDMSLAALEHDERRKLRSVRGERDFDSPSTPTVNVDGAKSGAAVRGDSALSPQTVVVSPAPSDFLTQSAMFFDCISAPITPSVPSVEIVAVAQDATRRTASSASASTSCVPAQFFELQREISAISEGRSRPRTPPPLRAGERSSPAPQLASPIVEAKGEEDTPRAEASTELAMASPDDEMEAEVLRRSSLLLVQPTPVHQALIQHPHEPVPVAPPPAISPVQVPRTLTPPTCSPQVAVRGDKRLLNDVETGESPLPRPVSLRSQVSLPKQPQPLAVATHSRSPAPTWRVTDSAERPTAWLYEGQEQQKREAEGSQRVAPRQITESRPHRSVAATTVETHDAEEDLFDSRNDWMDLVEPLRPHTITVSPQGGAVVYTTHSPQHGEELSNDDGKHDAREEQTLVSPSSLSRKRSRSARTPPATTRTAVRAAVAAAAASALTPASLALTMDDSVSTEGKSSELLTHTPTSHVSLTPRSSTRGRRSQAEELMAMLPADVAAEVARMESVEEGDTSGETAPKTRMSQGSSGSRLSGLSENDSTSAQMSTISQRVSQRPQRVRCSNDYYIQYLEGIARSSAKKTRAAAGRRMQKAIKKDLATEKRRKGGKVEAVEVLSGAGSADPLRRSYDSEPANMSSEPSASESPYNSEDVTLSPVTPLSLQTRRGGRSQLRVSSRLSAELQQALFGESPTRAVPKGSPRKAAAAAPSKSKKAKKAKKAAATPAKRGTPAKDDARSSSTLPHGSAANATEVKKKPKTLGSGGRAKTVRKFVTAKSMRSVKRGAPPQKKH</sequence>
<feature type="region of interest" description="Disordered" evidence="1">
    <location>
        <begin position="224"/>
        <end position="263"/>
    </location>
</feature>
<evidence type="ECO:0000256" key="1">
    <source>
        <dbReference type="SAM" id="MobiDB-lite"/>
    </source>
</evidence>
<feature type="compositionally biased region" description="Basic and acidic residues" evidence="1">
    <location>
        <begin position="581"/>
        <end position="591"/>
    </location>
</feature>
<reference evidence="2 3" key="1">
    <citation type="journal article" date="2015" name="PLoS Pathog.">
        <title>Leptomonas seymouri: Adaptations to the Dixenous Life Cycle Analyzed by Genome Sequencing, Transcriptome Profiling and Co-infection with Leishmania donovani.</title>
        <authorList>
            <person name="Kraeva N."/>
            <person name="Butenko A."/>
            <person name="Hlavacova J."/>
            <person name="Kostygov A."/>
            <person name="Myskova J."/>
            <person name="Grybchuk D."/>
            <person name="Lestinova T."/>
            <person name="Votypka J."/>
            <person name="Volf P."/>
            <person name="Opperdoes F."/>
            <person name="Flegontov P."/>
            <person name="Lukes J."/>
            <person name="Yurchenko V."/>
        </authorList>
    </citation>
    <scope>NUCLEOTIDE SEQUENCE [LARGE SCALE GENOMIC DNA]</scope>
    <source>
        <strain evidence="2 3">ATCC 30220</strain>
    </source>
</reference>
<name>A0A0N1I2K5_LEPSE</name>
<organism evidence="2 3">
    <name type="scientific">Leptomonas seymouri</name>
    <dbReference type="NCBI Taxonomy" id="5684"/>
    <lineage>
        <taxon>Eukaryota</taxon>
        <taxon>Discoba</taxon>
        <taxon>Euglenozoa</taxon>
        <taxon>Kinetoplastea</taxon>
        <taxon>Metakinetoplastina</taxon>
        <taxon>Trypanosomatida</taxon>
        <taxon>Trypanosomatidae</taxon>
        <taxon>Leishmaniinae</taxon>
        <taxon>Leptomonas</taxon>
    </lineage>
</organism>
<proteinExistence type="predicted"/>
<feature type="region of interest" description="Disordered" evidence="1">
    <location>
        <begin position="1006"/>
        <end position="1053"/>
    </location>
</feature>
<feature type="compositionally biased region" description="Low complexity" evidence="1">
    <location>
        <begin position="555"/>
        <end position="567"/>
    </location>
</feature>